<dbReference type="Proteomes" id="UP000824120">
    <property type="component" value="Chromosome 7"/>
</dbReference>
<sequence>MEIFHLDNKEVEVTKKRCMHKRQHSWVESYDSFNNFDKFQLIQEELMNYQVLLKIFEEDEDKRKVVQ</sequence>
<comment type="caution">
    <text evidence="1">The sequence shown here is derived from an EMBL/GenBank/DDBJ whole genome shotgun (WGS) entry which is preliminary data.</text>
</comment>
<name>A0A9J5Y3S2_SOLCO</name>
<keyword evidence="2" id="KW-1185">Reference proteome</keyword>
<protein>
    <submittedName>
        <fullName evidence="1">Uncharacterized protein</fullName>
    </submittedName>
</protein>
<reference evidence="1 2" key="1">
    <citation type="submission" date="2020-09" db="EMBL/GenBank/DDBJ databases">
        <title>De no assembly of potato wild relative species, Solanum commersonii.</title>
        <authorList>
            <person name="Cho K."/>
        </authorList>
    </citation>
    <scope>NUCLEOTIDE SEQUENCE [LARGE SCALE GENOMIC DNA]</scope>
    <source>
        <strain evidence="1">LZ3.2</strain>
        <tissue evidence="1">Leaf</tissue>
    </source>
</reference>
<evidence type="ECO:0000313" key="1">
    <source>
        <dbReference type="EMBL" id="KAG5594208.1"/>
    </source>
</evidence>
<feature type="non-terminal residue" evidence="1">
    <location>
        <position position="67"/>
    </location>
</feature>
<gene>
    <name evidence="1" type="ORF">H5410_035440</name>
</gene>
<accession>A0A9J5Y3S2</accession>
<dbReference type="AlphaFoldDB" id="A0A9J5Y3S2"/>
<organism evidence="1 2">
    <name type="scientific">Solanum commersonii</name>
    <name type="common">Commerson's wild potato</name>
    <name type="synonym">Commerson's nightshade</name>
    <dbReference type="NCBI Taxonomy" id="4109"/>
    <lineage>
        <taxon>Eukaryota</taxon>
        <taxon>Viridiplantae</taxon>
        <taxon>Streptophyta</taxon>
        <taxon>Embryophyta</taxon>
        <taxon>Tracheophyta</taxon>
        <taxon>Spermatophyta</taxon>
        <taxon>Magnoliopsida</taxon>
        <taxon>eudicotyledons</taxon>
        <taxon>Gunneridae</taxon>
        <taxon>Pentapetalae</taxon>
        <taxon>asterids</taxon>
        <taxon>lamiids</taxon>
        <taxon>Solanales</taxon>
        <taxon>Solanaceae</taxon>
        <taxon>Solanoideae</taxon>
        <taxon>Solaneae</taxon>
        <taxon>Solanum</taxon>
    </lineage>
</organism>
<proteinExistence type="predicted"/>
<evidence type="ECO:0000313" key="2">
    <source>
        <dbReference type="Proteomes" id="UP000824120"/>
    </source>
</evidence>
<dbReference type="EMBL" id="JACXVP010000007">
    <property type="protein sequence ID" value="KAG5594208.1"/>
    <property type="molecule type" value="Genomic_DNA"/>
</dbReference>